<dbReference type="HOGENOM" id="CLU_070631_2_0_1"/>
<dbReference type="AlphaFoldDB" id="B6HMT4"/>
<dbReference type="InterPro" id="IPR036774">
    <property type="entry name" value="ERV/ALR_sulphydryl_oxid_sf"/>
</dbReference>
<gene>
    <name evidence="9" type="ORF">Pc21g09160</name>
    <name evidence="9" type="ORF">PCH_Pc21g09160</name>
</gene>
<evidence type="ECO:0000256" key="1">
    <source>
        <dbReference type="ARBA" id="ARBA00001974"/>
    </source>
</evidence>
<evidence type="ECO:0000256" key="3">
    <source>
        <dbReference type="ARBA" id="ARBA00022827"/>
    </source>
</evidence>
<evidence type="ECO:0000256" key="2">
    <source>
        <dbReference type="ARBA" id="ARBA00022630"/>
    </source>
</evidence>
<dbReference type="InterPro" id="IPR017905">
    <property type="entry name" value="ERV/ALR_sulphydryl_oxidase"/>
</dbReference>
<evidence type="ECO:0000259" key="8">
    <source>
        <dbReference type="PROSITE" id="PS51324"/>
    </source>
</evidence>
<proteinExistence type="predicted"/>
<dbReference type="STRING" id="500485.B6HMT4"/>
<dbReference type="VEuPathDB" id="FungiDB:PCH_Pc21g09160"/>
<evidence type="ECO:0000313" key="10">
    <source>
        <dbReference type="Proteomes" id="UP000000724"/>
    </source>
</evidence>
<sequence length="225" mass="24293">MANRQITRRIITSAAIALCLIFFLFIRPQGPPSPAVRAPGHIDHSAAASAPGITIEDSTLKGDVVMPKLGNETVKAELGRATWKYFHTVMARFPEKPTEDQKEALRSYIYLFARLYPCGECAEHFMQHLSKYPPQVSSRNAASGWACFVHNEVNAMLGKPEFDCANLGESYDCGCGGDEEGSEGKEGLAASRSDAGKGSPEHHDGPAVEISKEELVTSPASILTA</sequence>
<evidence type="ECO:0000256" key="5">
    <source>
        <dbReference type="ARBA" id="ARBA00023157"/>
    </source>
</evidence>
<feature type="domain" description="ERV/ALR sulfhydryl oxidase" evidence="8">
    <location>
        <begin position="71"/>
        <end position="171"/>
    </location>
</feature>
<dbReference type="GO" id="GO:0005739">
    <property type="term" value="C:mitochondrion"/>
    <property type="evidence" value="ECO:0007669"/>
    <property type="project" value="TreeGrafter"/>
</dbReference>
<feature type="region of interest" description="Disordered" evidence="7">
    <location>
        <begin position="181"/>
        <end position="225"/>
    </location>
</feature>
<dbReference type="Proteomes" id="UP000000724">
    <property type="component" value="Contig Pc00c21"/>
</dbReference>
<dbReference type="OMA" id="LRSYIYL"/>
<comment type="cofactor">
    <cofactor evidence="1 6">
        <name>FAD</name>
        <dbReference type="ChEBI" id="CHEBI:57692"/>
    </cofactor>
</comment>
<protein>
    <recommendedName>
        <fullName evidence="6">Sulfhydryl oxidase</fullName>
        <ecNumber evidence="6">1.8.3.2</ecNumber>
    </recommendedName>
</protein>
<dbReference type="GO" id="GO:0016971">
    <property type="term" value="F:flavin-dependent sulfhydryl oxidase activity"/>
    <property type="evidence" value="ECO:0007669"/>
    <property type="project" value="InterPro"/>
</dbReference>
<organism evidence="9 10">
    <name type="scientific">Penicillium rubens (strain ATCC 28089 / DSM 1075 / NRRL 1951 / Wisconsin 54-1255)</name>
    <name type="common">Penicillium chrysogenum</name>
    <dbReference type="NCBI Taxonomy" id="500485"/>
    <lineage>
        <taxon>Eukaryota</taxon>
        <taxon>Fungi</taxon>
        <taxon>Dikarya</taxon>
        <taxon>Ascomycota</taxon>
        <taxon>Pezizomycotina</taxon>
        <taxon>Eurotiomycetes</taxon>
        <taxon>Eurotiomycetidae</taxon>
        <taxon>Eurotiales</taxon>
        <taxon>Aspergillaceae</taxon>
        <taxon>Penicillium</taxon>
        <taxon>Penicillium chrysogenum species complex</taxon>
    </lineage>
</organism>
<evidence type="ECO:0000256" key="4">
    <source>
        <dbReference type="ARBA" id="ARBA00023002"/>
    </source>
</evidence>
<dbReference type="SUPFAM" id="SSF69000">
    <property type="entry name" value="FAD-dependent thiol oxidase"/>
    <property type="match status" value="1"/>
</dbReference>
<dbReference type="GO" id="GO:0050660">
    <property type="term" value="F:flavin adenine dinucleotide binding"/>
    <property type="evidence" value="ECO:0007669"/>
    <property type="project" value="TreeGrafter"/>
</dbReference>
<keyword evidence="5" id="KW-1015">Disulfide bond</keyword>
<reference evidence="9 10" key="1">
    <citation type="journal article" date="2008" name="Nat. Biotechnol.">
        <title>Genome sequencing and analysis of the filamentous fungus Penicillium chrysogenum.</title>
        <authorList>
            <person name="van den Berg M.A."/>
            <person name="Albang R."/>
            <person name="Albermann K."/>
            <person name="Badger J.H."/>
            <person name="Daran J.-M."/>
            <person name="Driessen A.J.M."/>
            <person name="Garcia-Estrada C."/>
            <person name="Fedorova N.D."/>
            <person name="Harris D.M."/>
            <person name="Heijne W.H.M."/>
            <person name="Joardar V.S."/>
            <person name="Kiel J.A.K.W."/>
            <person name="Kovalchuk A."/>
            <person name="Martin J.F."/>
            <person name="Nierman W.C."/>
            <person name="Nijland J.G."/>
            <person name="Pronk J.T."/>
            <person name="Roubos J.A."/>
            <person name="van der Klei I.J."/>
            <person name="van Peij N.N.M.E."/>
            <person name="Veenhuis M."/>
            <person name="von Doehren H."/>
            <person name="Wagner C."/>
            <person name="Wortman J.R."/>
            <person name="Bovenberg R.A.L."/>
        </authorList>
    </citation>
    <scope>NUCLEOTIDE SEQUENCE [LARGE SCALE GENOMIC DNA]</scope>
    <source>
        <strain evidence="10">ATCC 28089 / DSM 1075 / NRRL 1951 / Wisconsin 54-1255</strain>
    </source>
</reference>
<keyword evidence="3 6" id="KW-0274">FAD</keyword>
<accession>B6HMT4</accession>
<dbReference type="Gene3D" id="1.20.120.310">
    <property type="entry name" value="ERV/ALR sulfhydryl oxidase domain"/>
    <property type="match status" value="1"/>
</dbReference>
<keyword evidence="4 6" id="KW-0560">Oxidoreductase</keyword>
<keyword evidence="2 6" id="KW-0285">Flavoprotein</keyword>
<dbReference type="Pfam" id="PF04777">
    <property type="entry name" value="Evr1_Alr"/>
    <property type="match status" value="1"/>
</dbReference>
<evidence type="ECO:0000256" key="7">
    <source>
        <dbReference type="SAM" id="MobiDB-lite"/>
    </source>
</evidence>
<dbReference type="EC" id="1.8.3.2" evidence="6"/>
<name>B6HMT4_PENRW</name>
<dbReference type="PROSITE" id="PS51324">
    <property type="entry name" value="ERV_ALR"/>
    <property type="match status" value="1"/>
</dbReference>
<dbReference type="PANTHER" id="PTHR12645">
    <property type="entry name" value="ALR/ERV"/>
    <property type="match status" value="1"/>
</dbReference>
<comment type="catalytic activity">
    <reaction evidence="6">
        <text>2 R'C(R)SH + O2 = R'C(R)S-S(R)CR' + H2O2</text>
        <dbReference type="Rhea" id="RHEA:17357"/>
        <dbReference type="ChEBI" id="CHEBI:15379"/>
        <dbReference type="ChEBI" id="CHEBI:16240"/>
        <dbReference type="ChEBI" id="CHEBI:16520"/>
        <dbReference type="ChEBI" id="CHEBI:17412"/>
        <dbReference type="EC" id="1.8.3.2"/>
    </reaction>
</comment>
<dbReference type="InterPro" id="IPR039799">
    <property type="entry name" value="ALR/ERV"/>
</dbReference>
<dbReference type="PANTHER" id="PTHR12645:SF1">
    <property type="entry name" value="FAD-LINKED SULFHYDRYL OXIDASE ERV2"/>
    <property type="match status" value="1"/>
</dbReference>
<dbReference type="OrthoDB" id="59470at2759"/>
<dbReference type="FunFam" id="1.20.120.310:FF:000002">
    <property type="entry name" value="Sulfhydryl oxidase"/>
    <property type="match status" value="1"/>
</dbReference>
<dbReference type="BioCyc" id="PCHR:PC21G09160-MONOMER"/>
<feature type="compositionally biased region" description="Basic and acidic residues" evidence="7">
    <location>
        <begin position="199"/>
        <end position="215"/>
    </location>
</feature>
<evidence type="ECO:0000256" key="6">
    <source>
        <dbReference type="RuleBase" id="RU371123"/>
    </source>
</evidence>
<dbReference type="eggNOG" id="KOG3355">
    <property type="taxonomic scope" value="Eukaryota"/>
</dbReference>
<dbReference type="EMBL" id="AM920436">
    <property type="protein sequence ID" value="CAP95813.1"/>
    <property type="molecule type" value="Genomic_DNA"/>
</dbReference>
<keyword evidence="10" id="KW-1185">Reference proteome</keyword>
<evidence type="ECO:0000313" key="9">
    <source>
        <dbReference type="EMBL" id="CAP95813.1"/>
    </source>
</evidence>